<feature type="transmembrane region" description="Helical" evidence="9">
    <location>
        <begin position="84"/>
        <end position="103"/>
    </location>
</feature>
<evidence type="ECO:0000256" key="4">
    <source>
        <dbReference type="ARBA" id="ARBA00022475"/>
    </source>
</evidence>
<dbReference type="PANTHER" id="PTHR34308:SF1">
    <property type="entry name" value="COBALAMIN BIOSYNTHESIS PROTEIN CBIB"/>
    <property type="match status" value="1"/>
</dbReference>
<feature type="transmembrane region" description="Helical" evidence="9">
    <location>
        <begin position="298"/>
        <end position="319"/>
    </location>
</feature>
<organism evidence="10 11">
    <name type="scientific">Butyricicoccus intestinisimiae</name>
    <dbReference type="NCBI Taxonomy" id="2841509"/>
    <lineage>
        <taxon>Bacteria</taxon>
        <taxon>Bacillati</taxon>
        <taxon>Bacillota</taxon>
        <taxon>Clostridia</taxon>
        <taxon>Eubacteriales</taxon>
        <taxon>Butyricicoccaceae</taxon>
        <taxon>Butyricicoccus</taxon>
    </lineage>
</organism>
<reference evidence="10 11" key="1">
    <citation type="submission" date="2021-06" db="EMBL/GenBank/DDBJ databases">
        <authorList>
            <person name="Sun Q."/>
            <person name="Li D."/>
        </authorList>
    </citation>
    <scope>NUCLEOTIDE SEQUENCE [LARGE SCALE GENOMIC DNA]</scope>
    <source>
        <strain evidence="10 11">MSJd-7</strain>
    </source>
</reference>
<keyword evidence="8 9" id="KW-0472">Membrane</keyword>
<dbReference type="EMBL" id="JAHLQI010000002">
    <property type="protein sequence ID" value="MBU5489726.1"/>
    <property type="molecule type" value="Genomic_DNA"/>
</dbReference>
<proteinExistence type="inferred from homology"/>
<evidence type="ECO:0000256" key="6">
    <source>
        <dbReference type="ARBA" id="ARBA00022692"/>
    </source>
</evidence>
<dbReference type="Proteomes" id="UP000783588">
    <property type="component" value="Unassembled WGS sequence"/>
</dbReference>
<evidence type="ECO:0000256" key="2">
    <source>
        <dbReference type="ARBA" id="ARBA00004953"/>
    </source>
</evidence>
<evidence type="ECO:0000313" key="11">
    <source>
        <dbReference type="Proteomes" id="UP000783588"/>
    </source>
</evidence>
<name>A0ABS6EPV0_9FIRM</name>
<evidence type="ECO:0000256" key="1">
    <source>
        <dbReference type="ARBA" id="ARBA00004651"/>
    </source>
</evidence>
<dbReference type="HAMAP" id="MF_00024">
    <property type="entry name" value="CobD_CbiB"/>
    <property type="match status" value="1"/>
</dbReference>
<comment type="similarity">
    <text evidence="3 9">Belongs to the CobD/CbiB family.</text>
</comment>
<protein>
    <recommendedName>
        <fullName evidence="9">Cobalamin biosynthesis protein CobD</fullName>
    </recommendedName>
</protein>
<feature type="transmembrane region" description="Helical" evidence="9">
    <location>
        <begin position="158"/>
        <end position="179"/>
    </location>
</feature>
<comment type="subcellular location">
    <subcellularLocation>
        <location evidence="1 9">Cell membrane</location>
        <topology evidence="1 9">Multi-pass membrane protein</topology>
    </subcellularLocation>
</comment>
<dbReference type="Pfam" id="PF03186">
    <property type="entry name" value="CobD_Cbib"/>
    <property type="match status" value="1"/>
</dbReference>
<dbReference type="PANTHER" id="PTHR34308">
    <property type="entry name" value="COBALAMIN BIOSYNTHESIS PROTEIN CBIB"/>
    <property type="match status" value="1"/>
</dbReference>
<evidence type="ECO:0000313" key="10">
    <source>
        <dbReference type="EMBL" id="MBU5489726.1"/>
    </source>
</evidence>
<dbReference type="NCBIfam" id="TIGR00380">
    <property type="entry name" value="cobal_cbiB"/>
    <property type="match status" value="1"/>
</dbReference>
<dbReference type="InterPro" id="IPR004485">
    <property type="entry name" value="Cobalamin_biosynth_CobD/CbiB"/>
</dbReference>
<evidence type="ECO:0000256" key="5">
    <source>
        <dbReference type="ARBA" id="ARBA00022573"/>
    </source>
</evidence>
<keyword evidence="6 9" id="KW-0812">Transmembrane</keyword>
<keyword evidence="4 9" id="KW-1003">Cell membrane</keyword>
<keyword evidence="11" id="KW-1185">Reference proteome</keyword>
<evidence type="ECO:0000256" key="7">
    <source>
        <dbReference type="ARBA" id="ARBA00022989"/>
    </source>
</evidence>
<comment type="pathway">
    <text evidence="2 9">Cofactor biosynthesis; adenosylcobalamin biosynthesis.</text>
</comment>
<comment type="caution">
    <text evidence="10">The sequence shown here is derived from an EMBL/GenBank/DDBJ whole genome shotgun (WGS) entry which is preliminary data.</text>
</comment>
<feature type="transmembrane region" description="Helical" evidence="9">
    <location>
        <begin position="53"/>
        <end position="77"/>
    </location>
</feature>
<evidence type="ECO:0000256" key="3">
    <source>
        <dbReference type="ARBA" id="ARBA00006263"/>
    </source>
</evidence>
<sequence length="323" mass="35479">MTTAAAVFFGFLLDCVLGDPERLWHPIMGIGTMISFWKKHLRAWFPDSARGQLWAGAVLWIAVVIPSWLIPAAILYAAGLLHPALAFAIEVLFCWQIFAAKSLKQAALRVYRALRKGDLQEARKYVSWIVGRDTAQLDAVQVTKATVETVAENTSDGVIAPLVFLLLGGAPLGFAYKAVNTLDSMVGYKNEEFLYFGRFSAKMDDVWNFIPARLSGLLFVLCAKPAGLDAKGAWKCFRRDRLQHASPNSAQTESACAGALGVQLAGNAYYFGKLYEKPTLGDAKRPIEPKDIVRTNHLMYVSSAAAVCALCAVRCVIGWRLGW</sequence>
<evidence type="ECO:0000256" key="8">
    <source>
        <dbReference type="ARBA" id="ARBA00023136"/>
    </source>
</evidence>
<keyword evidence="5 9" id="KW-0169">Cobalamin biosynthesis</keyword>
<dbReference type="RefSeq" id="WP_216469382.1">
    <property type="nucleotide sequence ID" value="NZ_JAHLQI010000002.1"/>
</dbReference>
<gene>
    <name evidence="10" type="primary">cbiB</name>
    <name evidence="9" type="synonym">cobD</name>
    <name evidence="10" type="ORF">KQI75_03625</name>
</gene>
<keyword evidence="7 9" id="KW-1133">Transmembrane helix</keyword>
<comment type="caution">
    <text evidence="9">Lacks conserved residue(s) required for the propagation of feature annotation.</text>
</comment>
<accession>A0ABS6EPV0</accession>
<evidence type="ECO:0000256" key="9">
    <source>
        <dbReference type="HAMAP-Rule" id="MF_00024"/>
    </source>
</evidence>
<comment type="function">
    <text evidence="9">Converts cobyric acid to cobinamide by the addition of aminopropanol on the F carboxylic group.</text>
</comment>